<name>A0ABR2VKX2_9FUNG</name>
<evidence type="ECO:0000313" key="2">
    <source>
        <dbReference type="EMBL" id="KAK9674624.1"/>
    </source>
</evidence>
<proteinExistence type="predicted"/>
<evidence type="ECO:0000313" key="3">
    <source>
        <dbReference type="Proteomes" id="UP001479436"/>
    </source>
</evidence>
<accession>A0ABR2VKX2</accession>
<evidence type="ECO:0000256" key="1">
    <source>
        <dbReference type="SAM" id="Phobius"/>
    </source>
</evidence>
<organism evidence="2 3">
    <name type="scientific">Basidiobolus ranarum</name>
    <dbReference type="NCBI Taxonomy" id="34480"/>
    <lineage>
        <taxon>Eukaryota</taxon>
        <taxon>Fungi</taxon>
        <taxon>Fungi incertae sedis</taxon>
        <taxon>Zoopagomycota</taxon>
        <taxon>Entomophthoromycotina</taxon>
        <taxon>Basidiobolomycetes</taxon>
        <taxon>Basidiobolales</taxon>
        <taxon>Basidiobolaceae</taxon>
        <taxon>Basidiobolus</taxon>
    </lineage>
</organism>
<sequence>MVLPVTVTVSSVYCLIVVILICCRLYKASRDIQLKPNCILSDQVIRKATIRILLYPSVLIISQLPFSIAFAMTRLGNTDTSTDVGMYTMSIQGILNTIAFTFDPAFGIIYKSIENDLIIRYYLNESYLSQEKPLPTFIMWFVKKYLVPEKSQQVKKHEQLTITISEKRGSDSNNISGEILRMI</sequence>
<feature type="transmembrane region" description="Helical" evidence="1">
    <location>
        <begin position="52"/>
        <end position="72"/>
    </location>
</feature>
<protein>
    <recommendedName>
        <fullName evidence="4">G protein-coupled receptor</fullName>
    </recommendedName>
</protein>
<keyword evidence="1" id="KW-1133">Transmembrane helix</keyword>
<evidence type="ECO:0008006" key="4">
    <source>
        <dbReference type="Google" id="ProtNLM"/>
    </source>
</evidence>
<reference evidence="2 3" key="1">
    <citation type="submission" date="2023-04" db="EMBL/GenBank/DDBJ databases">
        <title>Genome of Basidiobolus ranarum AG-B5.</title>
        <authorList>
            <person name="Stajich J.E."/>
            <person name="Carter-House D."/>
            <person name="Gryganskyi A."/>
        </authorList>
    </citation>
    <scope>NUCLEOTIDE SEQUENCE [LARGE SCALE GENOMIC DNA]</scope>
    <source>
        <strain evidence="2 3">AG-B5</strain>
    </source>
</reference>
<gene>
    <name evidence="2" type="ORF">K7432_017093</name>
</gene>
<keyword evidence="3" id="KW-1185">Reference proteome</keyword>
<keyword evidence="1" id="KW-0812">Transmembrane</keyword>
<keyword evidence="1" id="KW-0472">Membrane</keyword>
<comment type="caution">
    <text evidence="2">The sequence shown here is derived from an EMBL/GenBank/DDBJ whole genome shotgun (WGS) entry which is preliminary data.</text>
</comment>
<feature type="transmembrane region" description="Helical" evidence="1">
    <location>
        <begin position="6"/>
        <end position="26"/>
    </location>
</feature>
<dbReference type="EMBL" id="JASJQH010010210">
    <property type="protein sequence ID" value="KAK9674624.1"/>
    <property type="molecule type" value="Genomic_DNA"/>
</dbReference>
<feature type="transmembrane region" description="Helical" evidence="1">
    <location>
        <begin position="84"/>
        <end position="110"/>
    </location>
</feature>
<dbReference type="Proteomes" id="UP001479436">
    <property type="component" value="Unassembled WGS sequence"/>
</dbReference>